<evidence type="ECO:0000313" key="1">
    <source>
        <dbReference type="EMBL" id="KAB2380702.1"/>
    </source>
</evidence>
<dbReference type="InterPro" id="IPR011990">
    <property type="entry name" value="TPR-like_helical_dom_sf"/>
</dbReference>
<sequence>MTEERPDWAKRITAEREARGWNKPQFIEALRAHAERQLPGKASMLRRVHAWESGESCPDDDYRPIIAKTFGTVTAAIWPLAGNRDSDAELVAGTGMDTLEIVTRLRASSVDPAVLEGLRITVDRLCSEYPHMPADQLLVEGRAWLRRITTLLDRHLSLAHHQEILSLAGWLAALVGCVEYDSTNRPAAEATRQAALSLGEESGDAEVMAWAHEMRAWFALTRGDYRGVIAAADTGSAIAPNSRAAVQLHAQKAKAWARIGDRRQVEVALDQGRALLERMPYPDNLDHHFAVDPAKWDFYSMDCYRLLGNGQPASAAENKLAENYAQDVIRVGTDAGGVERSPMRNAEARLTLGLIAAREGDVERAVDFGEQALQGERKSLPSLLMVSRELGSTIKEQYETEPRAVEYLDHLRQLQAAAR</sequence>
<dbReference type="EMBL" id="WBMR01000043">
    <property type="protein sequence ID" value="KAB2380702.1"/>
    <property type="molecule type" value="Genomic_DNA"/>
</dbReference>
<dbReference type="Gene3D" id="1.25.40.10">
    <property type="entry name" value="Tetratricopeptide repeat domain"/>
    <property type="match status" value="1"/>
</dbReference>
<dbReference type="OrthoDB" id="3213425at2"/>
<organism evidence="1 2">
    <name type="scientific">Actinomadura montaniterrae</name>
    <dbReference type="NCBI Taxonomy" id="1803903"/>
    <lineage>
        <taxon>Bacteria</taxon>
        <taxon>Bacillati</taxon>
        <taxon>Actinomycetota</taxon>
        <taxon>Actinomycetes</taxon>
        <taxon>Streptosporangiales</taxon>
        <taxon>Thermomonosporaceae</taxon>
        <taxon>Actinomadura</taxon>
    </lineage>
</organism>
<name>A0A6L3VT94_9ACTN</name>
<accession>A0A6L3VT94</accession>
<proteinExistence type="predicted"/>
<dbReference type="AlphaFoldDB" id="A0A6L3VT94"/>
<dbReference type="Proteomes" id="UP000483004">
    <property type="component" value="Unassembled WGS sequence"/>
</dbReference>
<keyword evidence="2" id="KW-1185">Reference proteome</keyword>
<reference evidence="1 2" key="1">
    <citation type="submission" date="2019-09" db="EMBL/GenBank/DDBJ databases">
        <title>Actinomadura physcomitrii sp. nov., a novel actinomycete isolated from moss [Physcomitrium sphaericum (Ludw) Fuernr].</title>
        <authorList>
            <person name="Liu C."/>
            <person name="Zhuang X."/>
        </authorList>
    </citation>
    <scope>NUCLEOTIDE SEQUENCE [LARGE SCALE GENOMIC DNA]</scope>
    <source>
        <strain evidence="1 2">CYP1-1B</strain>
    </source>
</reference>
<protein>
    <submittedName>
        <fullName evidence="1">XRE family transcriptional regulator</fullName>
    </submittedName>
</protein>
<dbReference type="SUPFAM" id="SSF48452">
    <property type="entry name" value="TPR-like"/>
    <property type="match status" value="1"/>
</dbReference>
<evidence type="ECO:0000313" key="2">
    <source>
        <dbReference type="Proteomes" id="UP000483004"/>
    </source>
</evidence>
<comment type="caution">
    <text evidence="1">The sequence shown here is derived from an EMBL/GenBank/DDBJ whole genome shotgun (WGS) entry which is preliminary data.</text>
</comment>
<gene>
    <name evidence="1" type="ORF">F9B16_17355</name>
</gene>